<evidence type="ECO:0000313" key="17">
    <source>
        <dbReference type="Proteomes" id="UP001501456"/>
    </source>
</evidence>
<evidence type="ECO:0000256" key="10">
    <source>
        <dbReference type="ARBA" id="ARBA00022989"/>
    </source>
</evidence>
<dbReference type="CDD" id="cd14265">
    <property type="entry name" value="UDPK_IM_like"/>
    <property type="match status" value="1"/>
</dbReference>
<keyword evidence="5" id="KW-0808">Transferase</keyword>
<evidence type="ECO:0000256" key="9">
    <source>
        <dbReference type="ARBA" id="ARBA00022840"/>
    </source>
</evidence>
<sequence length="122" mass="13242">MTKKESFFINRLKSIGYAFKGALFLIKTESSIQVQVCIGLVMTGIGYVVGLSPTEWIAQTLTIGIIIAIEGLNTAIEEVANFIHPEHHPKIGLIKDLAAGAVFLFAIIAIIIGAIIYLPKLF</sequence>
<dbReference type="InterPro" id="IPR033717">
    <property type="entry name" value="UDPK"/>
</dbReference>
<evidence type="ECO:0000256" key="1">
    <source>
        <dbReference type="ARBA" id="ARBA00004651"/>
    </source>
</evidence>
<keyword evidence="17" id="KW-1185">Reference proteome</keyword>
<evidence type="ECO:0000256" key="12">
    <source>
        <dbReference type="ARBA" id="ARBA00023136"/>
    </source>
</evidence>
<evidence type="ECO:0000256" key="13">
    <source>
        <dbReference type="ARBA" id="ARBA00023209"/>
    </source>
</evidence>
<keyword evidence="3" id="KW-1003">Cell membrane</keyword>
<protein>
    <submittedName>
        <fullName evidence="16">Diacylglycerol kinase family protein</fullName>
    </submittedName>
</protein>
<dbReference type="Pfam" id="PF01219">
    <property type="entry name" value="DAGK_prokar"/>
    <property type="match status" value="1"/>
</dbReference>
<keyword evidence="13" id="KW-0594">Phospholipid biosynthesis</keyword>
<evidence type="ECO:0000256" key="7">
    <source>
        <dbReference type="ARBA" id="ARBA00022741"/>
    </source>
</evidence>
<keyword evidence="6 15" id="KW-0812">Transmembrane</keyword>
<proteinExistence type="inferred from homology"/>
<feature type="transmembrane region" description="Helical" evidence="15">
    <location>
        <begin position="56"/>
        <end position="76"/>
    </location>
</feature>
<evidence type="ECO:0000256" key="11">
    <source>
        <dbReference type="ARBA" id="ARBA00023098"/>
    </source>
</evidence>
<comment type="caution">
    <text evidence="16">The sequence shown here is derived from an EMBL/GenBank/DDBJ whole genome shotgun (WGS) entry which is preliminary data.</text>
</comment>
<keyword evidence="8 16" id="KW-0418">Kinase</keyword>
<evidence type="ECO:0000256" key="14">
    <source>
        <dbReference type="ARBA" id="ARBA00023264"/>
    </source>
</evidence>
<dbReference type="EMBL" id="BAABBI010000002">
    <property type="protein sequence ID" value="GAA3787715.1"/>
    <property type="molecule type" value="Genomic_DNA"/>
</dbReference>
<dbReference type="Gene3D" id="1.10.287.3610">
    <property type="match status" value="1"/>
</dbReference>
<dbReference type="PANTHER" id="PTHR34299:SF1">
    <property type="entry name" value="DIACYLGLYCEROL KINASE"/>
    <property type="match status" value="1"/>
</dbReference>
<organism evidence="16 17">
    <name type="scientific">Corallibacter vietnamensis</name>
    <dbReference type="NCBI Taxonomy" id="904130"/>
    <lineage>
        <taxon>Bacteria</taxon>
        <taxon>Pseudomonadati</taxon>
        <taxon>Bacteroidota</taxon>
        <taxon>Flavobacteriia</taxon>
        <taxon>Flavobacteriales</taxon>
        <taxon>Flavobacteriaceae</taxon>
        <taxon>Corallibacter</taxon>
    </lineage>
</organism>
<feature type="transmembrane region" description="Helical" evidence="15">
    <location>
        <begin position="32"/>
        <end position="50"/>
    </location>
</feature>
<name>A0ABP7HFI5_9FLAO</name>
<reference evidence="17" key="1">
    <citation type="journal article" date="2019" name="Int. J. Syst. Evol. Microbiol.">
        <title>The Global Catalogue of Microorganisms (GCM) 10K type strain sequencing project: providing services to taxonomists for standard genome sequencing and annotation.</title>
        <authorList>
            <consortium name="The Broad Institute Genomics Platform"/>
            <consortium name="The Broad Institute Genome Sequencing Center for Infectious Disease"/>
            <person name="Wu L."/>
            <person name="Ma J."/>
        </authorList>
    </citation>
    <scope>NUCLEOTIDE SEQUENCE [LARGE SCALE GENOMIC DNA]</scope>
    <source>
        <strain evidence="17">JCM 17525</strain>
    </source>
</reference>
<keyword evidence="11" id="KW-0443">Lipid metabolism</keyword>
<evidence type="ECO:0000256" key="3">
    <source>
        <dbReference type="ARBA" id="ARBA00022475"/>
    </source>
</evidence>
<evidence type="ECO:0000256" key="5">
    <source>
        <dbReference type="ARBA" id="ARBA00022679"/>
    </source>
</evidence>
<dbReference type="InterPro" id="IPR036945">
    <property type="entry name" value="DAGK_sf"/>
</dbReference>
<keyword evidence="10 15" id="KW-1133">Transmembrane helix</keyword>
<dbReference type="PANTHER" id="PTHR34299">
    <property type="entry name" value="DIACYLGLYCEROL KINASE"/>
    <property type="match status" value="1"/>
</dbReference>
<dbReference type="InterPro" id="IPR000829">
    <property type="entry name" value="DAGK"/>
</dbReference>
<evidence type="ECO:0000313" key="16">
    <source>
        <dbReference type="EMBL" id="GAA3787715.1"/>
    </source>
</evidence>
<evidence type="ECO:0000256" key="8">
    <source>
        <dbReference type="ARBA" id="ARBA00022777"/>
    </source>
</evidence>
<dbReference type="RefSeq" id="WP_344730153.1">
    <property type="nucleotide sequence ID" value="NZ_BAABBI010000002.1"/>
</dbReference>
<gene>
    <name evidence="16" type="ORF">GCM10022271_20360</name>
</gene>
<evidence type="ECO:0000256" key="15">
    <source>
        <dbReference type="SAM" id="Phobius"/>
    </source>
</evidence>
<dbReference type="GO" id="GO:0016301">
    <property type="term" value="F:kinase activity"/>
    <property type="evidence" value="ECO:0007669"/>
    <property type="project" value="UniProtKB-KW"/>
</dbReference>
<dbReference type="Proteomes" id="UP001501456">
    <property type="component" value="Unassembled WGS sequence"/>
</dbReference>
<feature type="transmembrane region" description="Helical" evidence="15">
    <location>
        <begin position="97"/>
        <end position="118"/>
    </location>
</feature>
<evidence type="ECO:0000256" key="2">
    <source>
        <dbReference type="ARBA" id="ARBA00005967"/>
    </source>
</evidence>
<keyword evidence="12 15" id="KW-0472">Membrane</keyword>
<comment type="similarity">
    <text evidence="2">Belongs to the bacterial diacylglycerol kinase family.</text>
</comment>
<evidence type="ECO:0000256" key="6">
    <source>
        <dbReference type="ARBA" id="ARBA00022692"/>
    </source>
</evidence>
<evidence type="ECO:0000256" key="4">
    <source>
        <dbReference type="ARBA" id="ARBA00022516"/>
    </source>
</evidence>
<keyword evidence="4" id="KW-0444">Lipid biosynthesis</keyword>
<accession>A0ABP7HFI5</accession>
<keyword evidence="7" id="KW-0547">Nucleotide-binding</keyword>
<keyword evidence="9" id="KW-0067">ATP-binding</keyword>
<keyword evidence="14" id="KW-1208">Phospholipid metabolism</keyword>
<comment type="subcellular location">
    <subcellularLocation>
        <location evidence="1">Cell membrane</location>
        <topology evidence="1">Multi-pass membrane protein</topology>
    </subcellularLocation>
</comment>